<feature type="region of interest" description="Disordered" evidence="1">
    <location>
        <begin position="297"/>
        <end position="325"/>
    </location>
</feature>
<feature type="region of interest" description="Disordered" evidence="1">
    <location>
        <begin position="92"/>
        <end position="116"/>
    </location>
</feature>
<dbReference type="OrthoDB" id="755659at2759"/>
<evidence type="ECO:0000313" key="2">
    <source>
        <dbReference type="EMBL" id="CAA3010234.1"/>
    </source>
</evidence>
<organism evidence="2 3">
    <name type="scientific">Olea europaea subsp. europaea</name>
    <dbReference type="NCBI Taxonomy" id="158383"/>
    <lineage>
        <taxon>Eukaryota</taxon>
        <taxon>Viridiplantae</taxon>
        <taxon>Streptophyta</taxon>
        <taxon>Embryophyta</taxon>
        <taxon>Tracheophyta</taxon>
        <taxon>Spermatophyta</taxon>
        <taxon>Magnoliopsida</taxon>
        <taxon>eudicotyledons</taxon>
        <taxon>Gunneridae</taxon>
        <taxon>Pentapetalae</taxon>
        <taxon>asterids</taxon>
        <taxon>lamiids</taxon>
        <taxon>Lamiales</taxon>
        <taxon>Oleaceae</taxon>
        <taxon>Oleeae</taxon>
        <taxon>Olea</taxon>
    </lineage>
</organism>
<dbReference type="PANTHER" id="PTHR36723">
    <property type="entry name" value="F22C12.19"/>
    <property type="match status" value="1"/>
</dbReference>
<dbReference type="EMBL" id="CACTIH010007337">
    <property type="protein sequence ID" value="CAA3010234.1"/>
    <property type="molecule type" value="Genomic_DNA"/>
</dbReference>
<comment type="caution">
    <text evidence="2">The sequence shown here is derived from an EMBL/GenBank/DDBJ whole genome shotgun (WGS) entry which is preliminary data.</text>
</comment>
<proteinExistence type="predicted"/>
<dbReference type="Proteomes" id="UP000594638">
    <property type="component" value="Unassembled WGS sequence"/>
</dbReference>
<evidence type="ECO:0000313" key="3">
    <source>
        <dbReference type="Proteomes" id="UP000594638"/>
    </source>
</evidence>
<gene>
    <name evidence="2" type="ORF">OLEA9_A117801</name>
</gene>
<sequence>MEEAVKVVQPTAVAKLMGSVEGFGGASGVVVDEAEGLQPDAASSFGVRKVSASSPVPWTMMPDSELHRQASPISSFPNDDTLKDCGFRNITSLSLKPKPEPEPEEEEEDKLLLRKSGKIARNNSGCTKRSRMAQIEVSTCKTGLIDVNGISTELASYPSSRNITEKTQVAKQKNSSNGKRGDKRNGKFPKSRCDSLSLKNGLVSFNSAAGGNNFFGVYGLKPDAFDIKKHIHELSFNELLDGSYNCPSNTKDKGKKAANSNDNLLNSVRKACSVLRLQKAVLAQKCAENENSNSSTGLLIAGSTASQSDGDKEDSCPADLTSSDKVQESYEEKIKASTSTVDSPLYNPKDILERLALPPPKDLDSLLLDAARPSSASRNNTDPRLGKSLCHRTGLPPFPWSHPFSGHNKSVTDAAKLSSSRTICLGKWVKVKNISSLQEGSTGFLEGLESLTYNPSLVPTATLMSGPPESEVAQITSSEQVLSMSEACSTSKVFPAATEEHPPSHLAAAQMLCEMATYTLKQNPCRVAKLLKKPSQMSMKTCKLKSVKSEKLFASPKPKTGLDNLVKVKVADDGPSKKLRLSADVKNEYANHNIGGSKEPLHRSALQSVKSSPSKLFRESAAETKIHNPNFVKKSCGISPMSRVVDKPRSSSEQKLRKAVPPYWNRADGKM</sequence>
<feature type="compositionally biased region" description="Basic and acidic residues" evidence="1">
    <location>
        <begin position="644"/>
        <end position="656"/>
    </location>
</feature>
<reference evidence="2 3" key="1">
    <citation type="submission" date="2019-12" db="EMBL/GenBank/DDBJ databases">
        <authorList>
            <person name="Alioto T."/>
            <person name="Alioto T."/>
            <person name="Gomez Garrido J."/>
        </authorList>
    </citation>
    <scope>NUCLEOTIDE SEQUENCE [LARGE SCALE GENOMIC DNA]</scope>
</reference>
<feature type="compositionally biased region" description="Polar residues" evidence="1">
    <location>
        <begin position="297"/>
        <end position="308"/>
    </location>
</feature>
<name>A0A8S0TWA1_OLEEU</name>
<dbReference type="AlphaFoldDB" id="A0A8S0TWA1"/>
<keyword evidence="3" id="KW-1185">Reference proteome</keyword>
<feature type="region of interest" description="Disordered" evidence="1">
    <location>
        <begin position="159"/>
        <end position="192"/>
    </location>
</feature>
<dbReference type="PANTHER" id="PTHR36723:SF1">
    <property type="entry name" value="F22C12.19"/>
    <property type="match status" value="1"/>
</dbReference>
<dbReference type="Gramene" id="OE9A117801T5">
    <property type="protein sequence ID" value="OE9A117801C5"/>
    <property type="gene ID" value="OE9A117801"/>
</dbReference>
<evidence type="ECO:0000256" key="1">
    <source>
        <dbReference type="SAM" id="MobiDB-lite"/>
    </source>
</evidence>
<feature type="compositionally biased region" description="Polar residues" evidence="1">
    <location>
        <begin position="159"/>
        <end position="178"/>
    </location>
</feature>
<protein>
    <submittedName>
        <fullName evidence="2">Uncharacterized protein</fullName>
    </submittedName>
</protein>
<feature type="region of interest" description="Disordered" evidence="1">
    <location>
        <begin position="642"/>
        <end position="671"/>
    </location>
</feature>
<accession>A0A8S0TWA1</accession>